<accession>A0A5B0HHF0</accession>
<comment type="caution">
    <text evidence="2">The sequence shown here is derived from an EMBL/GenBank/DDBJ whole genome shotgun (WGS) entry which is preliminary data.</text>
</comment>
<keyword evidence="1" id="KW-1133">Transmembrane helix</keyword>
<protein>
    <submittedName>
        <fullName evidence="2">Uncharacterized protein</fullName>
    </submittedName>
</protein>
<dbReference type="EMBL" id="VTUZ01000003">
    <property type="protein sequence ID" value="KAA1014510.1"/>
    <property type="molecule type" value="Genomic_DNA"/>
</dbReference>
<gene>
    <name evidence="2" type="ORF">FVF58_06665</name>
</gene>
<dbReference type="AlphaFoldDB" id="A0A5B0HHF0"/>
<keyword evidence="1" id="KW-0812">Transmembrane</keyword>
<keyword evidence="3" id="KW-1185">Reference proteome</keyword>
<name>A0A5B0HHF0_9BURK</name>
<sequence length="133" mass="14719">MAPDLTAKVLVSGMGWQMQKFKSRTALKIRGAAKVALFAILMNQVVTTPFSFYVQKVDPDASELVAPLFSFITTVLLAAWIQMDAKRAYLQASKHGCIRSVSESNPVLHVAPNCPRRWLVILHIENNPRAVGL</sequence>
<reference evidence="2 3" key="1">
    <citation type="submission" date="2019-08" db="EMBL/GenBank/DDBJ databases">
        <title>Paraburkholderia sp. DCY113.</title>
        <authorList>
            <person name="Kang J."/>
        </authorList>
    </citation>
    <scope>NUCLEOTIDE SEQUENCE [LARGE SCALE GENOMIC DNA]</scope>
    <source>
        <strain evidence="2 3">DCY113</strain>
    </source>
</reference>
<evidence type="ECO:0000256" key="1">
    <source>
        <dbReference type="SAM" id="Phobius"/>
    </source>
</evidence>
<feature type="transmembrane region" description="Helical" evidence="1">
    <location>
        <begin position="32"/>
        <end position="52"/>
    </location>
</feature>
<organism evidence="2 3">
    <name type="scientific">Paraburkholderia panacisoli</name>
    <dbReference type="NCBI Taxonomy" id="2603818"/>
    <lineage>
        <taxon>Bacteria</taxon>
        <taxon>Pseudomonadati</taxon>
        <taxon>Pseudomonadota</taxon>
        <taxon>Betaproteobacteria</taxon>
        <taxon>Burkholderiales</taxon>
        <taxon>Burkholderiaceae</taxon>
        <taxon>Paraburkholderia</taxon>
    </lineage>
</organism>
<evidence type="ECO:0000313" key="2">
    <source>
        <dbReference type="EMBL" id="KAA1014510.1"/>
    </source>
</evidence>
<proteinExistence type="predicted"/>
<evidence type="ECO:0000313" key="3">
    <source>
        <dbReference type="Proteomes" id="UP000325273"/>
    </source>
</evidence>
<keyword evidence="1" id="KW-0472">Membrane</keyword>
<feature type="transmembrane region" description="Helical" evidence="1">
    <location>
        <begin position="64"/>
        <end position="81"/>
    </location>
</feature>
<dbReference type="Proteomes" id="UP000325273">
    <property type="component" value="Unassembled WGS sequence"/>
</dbReference>